<organism evidence="10 11">
    <name type="scientific">Acorus calamus</name>
    <name type="common">Sweet flag</name>
    <dbReference type="NCBI Taxonomy" id="4465"/>
    <lineage>
        <taxon>Eukaryota</taxon>
        <taxon>Viridiplantae</taxon>
        <taxon>Streptophyta</taxon>
        <taxon>Embryophyta</taxon>
        <taxon>Tracheophyta</taxon>
        <taxon>Spermatophyta</taxon>
        <taxon>Magnoliopsida</taxon>
        <taxon>Liliopsida</taxon>
        <taxon>Acoraceae</taxon>
        <taxon>Acorus</taxon>
    </lineage>
</organism>
<comment type="subcellular location">
    <subcellularLocation>
        <location evidence="1">Cell membrane</location>
        <topology evidence="1">Lipid-anchor</topology>
        <topology evidence="1">GPI-anchor</topology>
    </subcellularLocation>
</comment>
<feature type="signal peptide" evidence="8">
    <location>
        <begin position="1"/>
        <end position="24"/>
    </location>
</feature>
<name>A0AAV9EE18_ACOCL</name>
<keyword evidence="3" id="KW-0449">Lipoprotein</keyword>
<dbReference type="GO" id="GO:0005886">
    <property type="term" value="C:plasma membrane"/>
    <property type="evidence" value="ECO:0007669"/>
    <property type="project" value="UniProtKB-SubCell"/>
</dbReference>
<keyword evidence="3" id="KW-0336">GPI-anchor</keyword>
<dbReference type="FunFam" id="1.20.58.1040:FF:000001">
    <property type="entry name" value="Glucan endo-1,3-beta-glucosidase 4"/>
    <property type="match status" value="1"/>
</dbReference>
<feature type="domain" description="X8" evidence="9">
    <location>
        <begin position="30"/>
        <end position="115"/>
    </location>
</feature>
<evidence type="ECO:0000256" key="6">
    <source>
        <dbReference type="ARBA" id="ARBA00023157"/>
    </source>
</evidence>
<evidence type="ECO:0000313" key="11">
    <source>
        <dbReference type="Proteomes" id="UP001180020"/>
    </source>
</evidence>
<reference evidence="10" key="2">
    <citation type="submission" date="2023-06" db="EMBL/GenBank/DDBJ databases">
        <authorList>
            <person name="Ma L."/>
            <person name="Liu K.-W."/>
            <person name="Li Z."/>
            <person name="Hsiao Y.-Y."/>
            <person name="Qi Y."/>
            <person name="Fu T."/>
            <person name="Tang G."/>
            <person name="Zhang D."/>
            <person name="Sun W.-H."/>
            <person name="Liu D.-K."/>
            <person name="Li Y."/>
            <person name="Chen G.-Z."/>
            <person name="Liu X.-D."/>
            <person name="Liao X.-Y."/>
            <person name="Jiang Y.-T."/>
            <person name="Yu X."/>
            <person name="Hao Y."/>
            <person name="Huang J."/>
            <person name="Zhao X.-W."/>
            <person name="Ke S."/>
            <person name="Chen Y.-Y."/>
            <person name="Wu W.-L."/>
            <person name="Hsu J.-L."/>
            <person name="Lin Y.-F."/>
            <person name="Huang M.-D."/>
            <person name="Li C.-Y."/>
            <person name="Huang L."/>
            <person name="Wang Z.-W."/>
            <person name="Zhao X."/>
            <person name="Zhong W.-Y."/>
            <person name="Peng D.-H."/>
            <person name="Ahmad S."/>
            <person name="Lan S."/>
            <person name="Zhang J.-S."/>
            <person name="Tsai W.-C."/>
            <person name="Van De Peer Y."/>
            <person name="Liu Z.-J."/>
        </authorList>
    </citation>
    <scope>NUCLEOTIDE SEQUENCE</scope>
    <source>
        <strain evidence="10">CP</strain>
        <tissue evidence="10">Leaves</tissue>
    </source>
</reference>
<evidence type="ECO:0000256" key="1">
    <source>
        <dbReference type="ARBA" id="ARBA00004609"/>
    </source>
</evidence>
<dbReference type="PANTHER" id="PTHR31044">
    <property type="entry name" value="BETA-1,3 GLUCANASE"/>
    <property type="match status" value="1"/>
</dbReference>
<feature type="chain" id="PRO_5043328510" evidence="8">
    <location>
        <begin position="25"/>
        <end position="119"/>
    </location>
</feature>
<gene>
    <name evidence="10" type="ORF">QJS10_CPA07g00458</name>
</gene>
<keyword evidence="2" id="KW-1003">Cell membrane</keyword>
<dbReference type="AlphaFoldDB" id="A0AAV9EE18"/>
<protein>
    <submittedName>
        <fullName evidence="10">Glucan endo-1,3-beta-glucosidase 4</fullName>
    </submittedName>
</protein>
<dbReference type="Pfam" id="PF07983">
    <property type="entry name" value="X8"/>
    <property type="match status" value="1"/>
</dbReference>
<dbReference type="Gene3D" id="1.20.58.1040">
    <property type="match status" value="1"/>
</dbReference>
<proteinExistence type="predicted"/>
<keyword evidence="4 8" id="KW-0732">Signal</keyword>
<comment type="caution">
    <text evidence="10">The sequence shown here is derived from an EMBL/GenBank/DDBJ whole genome shotgun (WGS) entry which is preliminary data.</text>
</comment>
<evidence type="ECO:0000256" key="5">
    <source>
        <dbReference type="ARBA" id="ARBA00023136"/>
    </source>
</evidence>
<evidence type="ECO:0000313" key="10">
    <source>
        <dbReference type="EMBL" id="KAK1311901.1"/>
    </source>
</evidence>
<evidence type="ECO:0000256" key="4">
    <source>
        <dbReference type="ARBA" id="ARBA00022729"/>
    </source>
</evidence>
<dbReference type="GO" id="GO:0009506">
    <property type="term" value="C:plasmodesma"/>
    <property type="evidence" value="ECO:0007669"/>
    <property type="project" value="UniProtKB-ARBA"/>
</dbReference>
<dbReference type="SMART" id="SM00768">
    <property type="entry name" value="X8"/>
    <property type="match status" value="1"/>
</dbReference>
<evidence type="ECO:0000256" key="8">
    <source>
        <dbReference type="SAM" id="SignalP"/>
    </source>
</evidence>
<dbReference type="InterPro" id="IPR012946">
    <property type="entry name" value="X8"/>
</dbReference>
<dbReference type="InterPro" id="IPR044788">
    <property type="entry name" value="X8_dom_prot"/>
</dbReference>
<evidence type="ECO:0000256" key="7">
    <source>
        <dbReference type="ARBA" id="ARBA00023180"/>
    </source>
</evidence>
<sequence>MWFLSTKITLSLALFLLIQPKTDGQVQCKEWCIADPQTPEDILQAALNWACGPGGADCGLIQQNQPCYLPNKLVDHASYAFNSYWQKYKHKGGTCDFSSAAMVVGLDPSHDHCTYDSVS</sequence>
<accession>A0AAV9EE18</accession>
<reference evidence="10" key="1">
    <citation type="journal article" date="2023" name="Nat. Commun.">
        <title>Diploid and tetraploid genomes of Acorus and the evolution of monocots.</title>
        <authorList>
            <person name="Ma L."/>
            <person name="Liu K.W."/>
            <person name="Li Z."/>
            <person name="Hsiao Y.Y."/>
            <person name="Qi Y."/>
            <person name="Fu T."/>
            <person name="Tang G.D."/>
            <person name="Zhang D."/>
            <person name="Sun W.H."/>
            <person name="Liu D.K."/>
            <person name="Li Y."/>
            <person name="Chen G.Z."/>
            <person name="Liu X.D."/>
            <person name="Liao X.Y."/>
            <person name="Jiang Y.T."/>
            <person name="Yu X."/>
            <person name="Hao Y."/>
            <person name="Huang J."/>
            <person name="Zhao X.W."/>
            <person name="Ke S."/>
            <person name="Chen Y.Y."/>
            <person name="Wu W.L."/>
            <person name="Hsu J.L."/>
            <person name="Lin Y.F."/>
            <person name="Huang M.D."/>
            <person name="Li C.Y."/>
            <person name="Huang L."/>
            <person name="Wang Z.W."/>
            <person name="Zhao X."/>
            <person name="Zhong W.Y."/>
            <person name="Peng D.H."/>
            <person name="Ahmad S."/>
            <person name="Lan S."/>
            <person name="Zhang J.S."/>
            <person name="Tsai W.C."/>
            <person name="Van de Peer Y."/>
            <person name="Liu Z.J."/>
        </authorList>
    </citation>
    <scope>NUCLEOTIDE SEQUENCE</scope>
    <source>
        <strain evidence="10">CP</strain>
    </source>
</reference>
<evidence type="ECO:0000256" key="3">
    <source>
        <dbReference type="ARBA" id="ARBA00022622"/>
    </source>
</evidence>
<evidence type="ECO:0000256" key="2">
    <source>
        <dbReference type="ARBA" id="ARBA00022475"/>
    </source>
</evidence>
<evidence type="ECO:0000259" key="9">
    <source>
        <dbReference type="SMART" id="SM00768"/>
    </source>
</evidence>
<keyword evidence="6" id="KW-1015">Disulfide bond</keyword>
<dbReference type="GO" id="GO:0098552">
    <property type="term" value="C:side of membrane"/>
    <property type="evidence" value="ECO:0007669"/>
    <property type="project" value="UniProtKB-KW"/>
</dbReference>
<dbReference type="Proteomes" id="UP001180020">
    <property type="component" value="Unassembled WGS sequence"/>
</dbReference>
<keyword evidence="11" id="KW-1185">Reference proteome</keyword>
<keyword evidence="7" id="KW-0325">Glycoprotein</keyword>
<dbReference type="PANTHER" id="PTHR31044:SF35">
    <property type="entry name" value="GLUCAN ENDO-1,3-BETA-GLUCOSIDASE 4-LIKE"/>
    <property type="match status" value="1"/>
</dbReference>
<keyword evidence="5" id="KW-0472">Membrane</keyword>
<dbReference type="EMBL" id="JAUJYO010000007">
    <property type="protein sequence ID" value="KAK1311901.1"/>
    <property type="molecule type" value="Genomic_DNA"/>
</dbReference>